<evidence type="ECO:0000313" key="2">
    <source>
        <dbReference type="EMBL" id="MPC46817.1"/>
    </source>
</evidence>
<sequence length="135" mass="15479">MRETPAAHRDGVLQKADQHIREPKIRPLPPKSRVQPQVAEPLMKHSRLPCCVTSMIHCHDVKYDLTESKEFVDFDDVLPYVGEFGTYHWLLFFGLAPASFNLALIYFVQFFITLTPDYWCAVEALQDAGLGAEER</sequence>
<keyword evidence="1" id="KW-1133">Transmembrane helix</keyword>
<dbReference type="EMBL" id="VSRR010007395">
    <property type="protein sequence ID" value="MPC46817.1"/>
    <property type="molecule type" value="Genomic_DNA"/>
</dbReference>
<dbReference type="OrthoDB" id="6884957at2759"/>
<accession>A0A5B7FNA6</accession>
<comment type="caution">
    <text evidence="2">The sequence shown here is derived from an EMBL/GenBank/DDBJ whole genome shotgun (WGS) entry which is preliminary data.</text>
</comment>
<name>A0A5B7FNA6_PORTR</name>
<reference evidence="2 3" key="1">
    <citation type="submission" date="2019-05" db="EMBL/GenBank/DDBJ databases">
        <title>Another draft genome of Portunus trituberculatus and its Hox gene families provides insights of decapod evolution.</title>
        <authorList>
            <person name="Jeong J.-H."/>
            <person name="Song I."/>
            <person name="Kim S."/>
            <person name="Choi T."/>
            <person name="Kim D."/>
            <person name="Ryu S."/>
            <person name="Kim W."/>
        </authorList>
    </citation>
    <scope>NUCLEOTIDE SEQUENCE [LARGE SCALE GENOMIC DNA]</scope>
    <source>
        <tissue evidence="2">Muscle</tissue>
    </source>
</reference>
<organism evidence="2 3">
    <name type="scientific">Portunus trituberculatus</name>
    <name type="common">Swimming crab</name>
    <name type="synonym">Neptunus trituberculatus</name>
    <dbReference type="NCBI Taxonomy" id="210409"/>
    <lineage>
        <taxon>Eukaryota</taxon>
        <taxon>Metazoa</taxon>
        <taxon>Ecdysozoa</taxon>
        <taxon>Arthropoda</taxon>
        <taxon>Crustacea</taxon>
        <taxon>Multicrustacea</taxon>
        <taxon>Malacostraca</taxon>
        <taxon>Eumalacostraca</taxon>
        <taxon>Eucarida</taxon>
        <taxon>Decapoda</taxon>
        <taxon>Pleocyemata</taxon>
        <taxon>Brachyura</taxon>
        <taxon>Eubrachyura</taxon>
        <taxon>Portunoidea</taxon>
        <taxon>Portunidae</taxon>
        <taxon>Portuninae</taxon>
        <taxon>Portunus</taxon>
    </lineage>
</organism>
<keyword evidence="1" id="KW-0812">Transmembrane</keyword>
<proteinExistence type="predicted"/>
<dbReference type="Proteomes" id="UP000324222">
    <property type="component" value="Unassembled WGS sequence"/>
</dbReference>
<keyword evidence="1" id="KW-0472">Membrane</keyword>
<evidence type="ECO:0000256" key="1">
    <source>
        <dbReference type="SAM" id="Phobius"/>
    </source>
</evidence>
<evidence type="ECO:0000313" key="3">
    <source>
        <dbReference type="Proteomes" id="UP000324222"/>
    </source>
</evidence>
<gene>
    <name evidence="2" type="primary">CarT_9</name>
    <name evidence="2" type="ORF">E2C01_040546</name>
</gene>
<keyword evidence="3" id="KW-1185">Reference proteome</keyword>
<dbReference type="AlphaFoldDB" id="A0A5B7FNA6"/>
<feature type="transmembrane region" description="Helical" evidence="1">
    <location>
        <begin position="87"/>
        <end position="108"/>
    </location>
</feature>
<protein>
    <submittedName>
        <fullName evidence="2">Carcinine transporter</fullName>
    </submittedName>
</protein>